<dbReference type="Proteomes" id="UP001165060">
    <property type="component" value="Unassembled WGS sequence"/>
</dbReference>
<keyword evidence="4" id="KW-1185">Reference proteome</keyword>
<keyword evidence="2" id="KW-0812">Transmembrane</keyword>
<dbReference type="SUPFAM" id="SSF53474">
    <property type="entry name" value="alpha/beta-Hydrolases"/>
    <property type="match status" value="1"/>
</dbReference>
<evidence type="ECO:0000256" key="2">
    <source>
        <dbReference type="SAM" id="Phobius"/>
    </source>
</evidence>
<keyword evidence="2" id="KW-1133">Transmembrane helix</keyword>
<accession>A0ABQ6MJ79</accession>
<sequence>MPKSPKKESGSPMMTRFVDEVEPWWDENHSPGTFPSRTRGVNGAFPDVHYTCVKSTTKAKNVLVIIPGWNESYIKYKENFYDLCSKKYLAGTCDIWMMDHCSQGLSGRWGPNHKRGWTTDFQNYVRDIDYFVKEVVFAGKGKGSKVSDKDTTDVPKASENETSSCQERLDLWNRTRKANETVCSGGVTWGWLWTSEWNRIDENTLTSEMVANLNQTKIQLMCCEGETICANSNMKTFAGGVKECDLVMVGGSRHEAFMEFDPQRDFFWGECVKFWQGKKDKDRKGAVEWTAKPAKFLALKNLAILALVVYVWWFFASRILAMLGLL</sequence>
<dbReference type="Gene3D" id="3.40.50.1820">
    <property type="entry name" value="alpha/beta hydrolase"/>
    <property type="match status" value="1"/>
</dbReference>
<feature type="transmembrane region" description="Helical" evidence="2">
    <location>
        <begin position="302"/>
        <end position="325"/>
    </location>
</feature>
<protein>
    <submittedName>
        <fullName evidence="3">Uncharacterized protein</fullName>
    </submittedName>
</protein>
<gene>
    <name evidence="3" type="ORF">TeGR_g11711</name>
</gene>
<evidence type="ECO:0000313" key="4">
    <source>
        <dbReference type="Proteomes" id="UP001165060"/>
    </source>
</evidence>
<feature type="region of interest" description="Disordered" evidence="1">
    <location>
        <begin position="142"/>
        <end position="161"/>
    </location>
</feature>
<feature type="compositionally biased region" description="Basic and acidic residues" evidence="1">
    <location>
        <begin position="145"/>
        <end position="159"/>
    </location>
</feature>
<name>A0ABQ6MJ79_9STRA</name>
<reference evidence="3 4" key="1">
    <citation type="journal article" date="2023" name="Commun. Biol.">
        <title>Genome analysis of Parmales, the sister group of diatoms, reveals the evolutionary specialization of diatoms from phago-mixotrophs to photoautotrophs.</title>
        <authorList>
            <person name="Ban H."/>
            <person name="Sato S."/>
            <person name="Yoshikawa S."/>
            <person name="Yamada K."/>
            <person name="Nakamura Y."/>
            <person name="Ichinomiya M."/>
            <person name="Sato N."/>
            <person name="Blanc-Mathieu R."/>
            <person name="Endo H."/>
            <person name="Kuwata A."/>
            <person name="Ogata H."/>
        </authorList>
    </citation>
    <scope>NUCLEOTIDE SEQUENCE [LARGE SCALE GENOMIC DNA]</scope>
</reference>
<evidence type="ECO:0000256" key="1">
    <source>
        <dbReference type="SAM" id="MobiDB-lite"/>
    </source>
</evidence>
<keyword evidence="2" id="KW-0472">Membrane</keyword>
<dbReference type="EMBL" id="BRYB01001488">
    <property type="protein sequence ID" value="GMI26893.1"/>
    <property type="molecule type" value="Genomic_DNA"/>
</dbReference>
<dbReference type="InterPro" id="IPR029058">
    <property type="entry name" value="AB_hydrolase_fold"/>
</dbReference>
<organism evidence="3 4">
    <name type="scientific">Tetraparma gracilis</name>
    <dbReference type="NCBI Taxonomy" id="2962635"/>
    <lineage>
        <taxon>Eukaryota</taxon>
        <taxon>Sar</taxon>
        <taxon>Stramenopiles</taxon>
        <taxon>Ochrophyta</taxon>
        <taxon>Bolidophyceae</taxon>
        <taxon>Parmales</taxon>
        <taxon>Triparmaceae</taxon>
        <taxon>Tetraparma</taxon>
    </lineage>
</organism>
<comment type="caution">
    <text evidence="3">The sequence shown here is derived from an EMBL/GenBank/DDBJ whole genome shotgun (WGS) entry which is preliminary data.</text>
</comment>
<evidence type="ECO:0000313" key="3">
    <source>
        <dbReference type="EMBL" id="GMI26893.1"/>
    </source>
</evidence>
<proteinExistence type="predicted"/>